<evidence type="ECO:0000313" key="1">
    <source>
        <dbReference type="EMBL" id="WMW21864.1"/>
    </source>
</evidence>
<keyword evidence="2" id="KW-1185">Reference proteome</keyword>
<dbReference type="AlphaFoldDB" id="A0AA51UF88"/>
<gene>
    <name evidence="1" type="ORF">RE476_10865</name>
</gene>
<organism evidence="1 2">
    <name type="scientific">Methanolobus mangrovi</name>
    <dbReference type="NCBI Taxonomy" id="3072977"/>
    <lineage>
        <taxon>Archaea</taxon>
        <taxon>Methanobacteriati</taxon>
        <taxon>Methanobacteriota</taxon>
        <taxon>Stenosarchaea group</taxon>
        <taxon>Methanomicrobia</taxon>
        <taxon>Methanosarcinales</taxon>
        <taxon>Methanosarcinaceae</taxon>
        <taxon>Methanolobus</taxon>
    </lineage>
</organism>
<proteinExistence type="predicted"/>
<accession>A0AA51UF88</accession>
<dbReference type="Proteomes" id="UP001183006">
    <property type="component" value="Chromosome"/>
</dbReference>
<sequence>MRIENLLLFIVLFSMFSIPASAAYEWDNNINVNADSMVWEYTETYSGDRSVIFKAFIDVEFGDNDRFVSAWELLKADVSTSKSFQKSIENNMDVKIDNSSKNVTLLRVESDMSTELIGPVSGEKDIINKYQAFYNFKTPLSESGSHMWFQGEPGTDVVINIPAGMKLISVEGIDDKSIEESSKGTSISGKFGFTGELVIDFSIEEPPVQEKEEIIVEATPVNTSKVDSSLLDTIFPGFTDRLLGMLNSDRVNVS</sequence>
<dbReference type="RefSeq" id="WP_309307657.1">
    <property type="nucleotide sequence ID" value="NZ_CP133594.1"/>
</dbReference>
<dbReference type="KEGG" id="mmav:RE476_10865"/>
<protein>
    <submittedName>
        <fullName evidence="1">Uncharacterized protein</fullName>
    </submittedName>
</protein>
<reference evidence="1" key="1">
    <citation type="submission" date="2023-08" db="EMBL/GenBank/DDBJ databases">
        <title>Methanolobus mangrovi sp. nov. and Methanolobus sediminis sp. nov, two novel methylotrophic methanogens isolated from mangrove sediments in China.</title>
        <authorList>
            <person name="Zhou J."/>
        </authorList>
    </citation>
    <scope>NUCLEOTIDE SEQUENCE</scope>
    <source>
        <strain evidence="1">FTZ2</strain>
    </source>
</reference>
<evidence type="ECO:0000313" key="2">
    <source>
        <dbReference type="Proteomes" id="UP001183006"/>
    </source>
</evidence>
<name>A0AA51UF88_9EURY</name>
<dbReference type="EMBL" id="CP133594">
    <property type="protein sequence ID" value="WMW21864.1"/>
    <property type="molecule type" value="Genomic_DNA"/>
</dbReference>
<dbReference type="GeneID" id="84230648"/>